<evidence type="ECO:0000256" key="8">
    <source>
        <dbReference type="ARBA" id="ARBA00023022"/>
    </source>
</evidence>
<dbReference type="Gene3D" id="3.15.10.10">
    <property type="entry name" value="Bactericidal permeability-increasing protein, domain 1"/>
    <property type="match status" value="1"/>
</dbReference>
<dbReference type="SUPFAM" id="SSF55394">
    <property type="entry name" value="Bactericidal permeability-increasing protein, BPI"/>
    <property type="match status" value="2"/>
</dbReference>
<feature type="disulfide bond" evidence="12">
    <location>
        <begin position="154"/>
        <end position="193"/>
    </location>
</feature>
<keyword evidence="5 13" id="KW-0929">Antimicrobial</keyword>
<feature type="domain" description="Lipid-binding serum glycoprotein N-terminal" evidence="15">
    <location>
        <begin position="27"/>
        <end position="250"/>
    </location>
</feature>
<protein>
    <recommendedName>
        <fullName evidence="3 13">Bactericidal permeability-increasing protein</fullName>
        <shortName evidence="13">BPI</shortName>
    </recommendedName>
</protein>
<evidence type="ECO:0000256" key="14">
    <source>
        <dbReference type="SAM" id="SignalP"/>
    </source>
</evidence>
<dbReference type="Pfam" id="PF01273">
    <property type="entry name" value="LBP_BPI_CETP"/>
    <property type="match status" value="1"/>
</dbReference>
<dbReference type="EMBL" id="JAHHUM010000040">
    <property type="protein sequence ID" value="KAK5623246.1"/>
    <property type="molecule type" value="Genomic_DNA"/>
</dbReference>
<evidence type="ECO:0000256" key="6">
    <source>
        <dbReference type="ARBA" id="ARBA00022588"/>
    </source>
</evidence>
<keyword evidence="6 13" id="KW-0399">Innate immunity</keyword>
<dbReference type="InterPro" id="IPR001124">
    <property type="entry name" value="Lipid-bd_serum_glycop_C"/>
</dbReference>
<evidence type="ECO:0000259" key="15">
    <source>
        <dbReference type="SMART" id="SM00328"/>
    </source>
</evidence>
<name>A0AAV9SPM0_9TELE</name>
<dbReference type="SMART" id="SM00328">
    <property type="entry name" value="BPI1"/>
    <property type="match status" value="1"/>
</dbReference>
<keyword evidence="7 13" id="KW-0391">Immunity</keyword>
<evidence type="ECO:0000256" key="11">
    <source>
        <dbReference type="ARBA" id="ARBA00025943"/>
    </source>
</evidence>
<evidence type="ECO:0000256" key="2">
    <source>
        <dbReference type="ARBA" id="ARBA00007292"/>
    </source>
</evidence>
<dbReference type="InterPro" id="IPR017942">
    <property type="entry name" value="Lipid-bd_serum_glycop_N"/>
</dbReference>
<dbReference type="GO" id="GO:0050829">
    <property type="term" value="P:defense response to Gram-negative bacterium"/>
    <property type="evidence" value="ECO:0007669"/>
    <property type="project" value="UniProtKB-UniRule"/>
</dbReference>
<feature type="domain" description="Lipid-binding serum glycoprotein C-terminal" evidence="16">
    <location>
        <begin position="265"/>
        <end position="468"/>
    </location>
</feature>
<keyword evidence="13 14" id="KW-0732">Signal</keyword>
<evidence type="ECO:0000259" key="16">
    <source>
        <dbReference type="SMART" id="SM00329"/>
    </source>
</evidence>
<dbReference type="FunFam" id="3.15.10.10:FF:000001">
    <property type="entry name" value="phospholipid transfer protein-like"/>
    <property type="match status" value="1"/>
</dbReference>
<comment type="subunit">
    <text evidence="11 13">Monomer. Homodimer; disulfide-linked.</text>
</comment>
<evidence type="ECO:0000313" key="17">
    <source>
        <dbReference type="EMBL" id="KAK5623246.1"/>
    </source>
</evidence>
<comment type="similarity">
    <text evidence="2">Belongs to the BPI/LBP/Plunc superfamily. BPI/LBP family.</text>
</comment>
<dbReference type="FunFam" id="3.15.20.10:FF:000001">
    <property type="entry name" value="Phospholipid transfer protein"/>
    <property type="match status" value="1"/>
</dbReference>
<dbReference type="InterPro" id="IPR032942">
    <property type="entry name" value="BPI/LBP/Plunc"/>
</dbReference>
<dbReference type="GO" id="GO:0005615">
    <property type="term" value="C:extracellular space"/>
    <property type="evidence" value="ECO:0007669"/>
    <property type="project" value="UniProtKB-UniRule"/>
</dbReference>
<evidence type="ECO:0000256" key="5">
    <source>
        <dbReference type="ARBA" id="ARBA00022529"/>
    </source>
</evidence>
<dbReference type="CDD" id="cd00025">
    <property type="entry name" value="BPI1"/>
    <property type="match status" value="1"/>
</dbReference>
<keyword evidence="10 13" id="KW-0325">Glycoprotein</keyword>
<dbReference type="GO" id="GO:0045087">
    <property type="term" value="P:innate immune response"/>
    <property type="evidence" value="ECO:0007669"/>
    <property type="project" value="UniProtKB-UniRule"/>
</dbReference>
<dbReference type="Gene3D" id="3.15.20.10">
    <property type="entry name" value="Bactericidal permeability-increasing protein, domain 2"/>
    <property type="match status" value="1"/>
</dbReference>
<keyword evidence="8 13" id="KW-0044">Antibiotic</keyword>
<evidence type="ECO:0000256" key="13">
    <source>
        <dbReference type="RuleBase" id="RU369039"/>
    </source>
</evidence>
<gene>
    <name evidence="17" type="ORF">CRENBAI_017316</name>
</gene>
<dbReference type="InterPro" id="IPR017943">
    <property type="entry name" value="Bactericidal_perm-incr_a/b_dom"/>
</dbReference>
<keyword evidence="9 12" id="KW-1015">Disulfide bond</keyword>
<evidence type="ECO:0000256" key="3">
    <source>
        <dbReference type="ARBA" id="ARBA00017827"/>
    </source>
</evidence>
<evidence type="ECO:0000256" key="7">
    <source>
        <dbReference type="ARBA" id="ARBA00022859"/>
    </source>
</evidence>
<evidence type="ECO:0000256" key="4">
    <source>
        <dbReference type="ARBA" id="ARBA00022525"/>
    </source>
</evidence>
<sequence>MMALSWLLVLLAITSTTISTNPGVTVRLTDKGLQYGKQLGIAALQKELQSVHIPDYSGSEHVSPIGKVTYSLTNMRLVNTGLPRSAVNLVPGTGVRLTIGDAFMNLHGDWRVKYLRIIKDSGSFDVNVNGLTISTTIAVKSDETGRPVVSNTNCVATVGSAKVKFHGGASWLYNLFSKFINKALCKALQEQICPLVDKTVAGLNPKLKTLNVLAKVDKYAEIEYSMVSSPAVSQSSIDLNLKGEFYNIGKHQEPPFTPAAFSLPSENNNMLYMALSAFTANSAAFVYNKAGVLSLYITDDMVPKSSPFRLDTKTFGVFIPQIAKQYPGLMMKMLVRAEKNPSVTFQPKNATLQATGTVTAYAIQHNGTLSPLFVLNLESSVSADVFVRGLSVAGHLTLNEMKLSLGTSYVGPFQVGSIDSALRTVLKIVVIPIVNVQLDKGYPLPALGKMNLVKPQIQIMKDYMLIGTDVDFTG</sequence>
<evidence type="ECO:0000256" key="9">
    <source>
        <dbReference type="ARBA" id="ARBA00023157"/>
    </source>
</evidence>
<comment type="caution">
    <text evidence="17">The sequence shown here is derived from an EMBL/GenBank/DDBJ whole genome shotgun (WGS) entry which is preliminary data.</text>
</comment>
<dbReference type="Pfam" id="PF02886">
    <property type="entry name" value="LBP_BPI_CETP_C"/>
    <property type="match status" value="1"/>
</dbReference>
<dbReference type="SMART" id="SM00329">
    <property type="entry name" value="BPI2"/>
    <property type="match status" value="1"/>
</dbReference>
<evidence type="ECO:0000256" key="1">
    <source>
        <dbReference type="ARBA" id="ARBA00004613"/>
    </source>
</evidence>
<dbReference type="InterPro" id="IPR030675">
    <property type="entry name" value="BPI/LBP"/>
</dbReference>
<dbReference type="PIRSF" id="PIRSF002417">
    <property type="entry name" value="Lipid_binding_protein"/>
    <property type="match status" value="1"/>
</dbReference>
<keyword evidence="18" id="KW-1185">Reference proteome</keyword>
<comment type="domain">
    <text evidence="13">The N-terminal region may be exposed to the interior of the granule, whereas the C-terminal portion may be embedded in the membrane. During phagocytosis and degranulation, proteases may be released and activated and cleave BPI at the junction of the N- and C-terminal portions of the molecule, providing controlled release of the N-terminal antibacterial fragment when bacteria are ingested.</text>
</comment>
<dbReference type="AlphaFoldDB" id="A0AAV9SPM0"/>
<dbReference type="Proteomes" id="UP001311232">
    <property type="component" value="Unassembled WGS sequence"/>
</dbReference>
<reference evidence="17 18" key="1">
    <citation type="submission" date="2021-06" db="EMBL/GenBank/DDBJ databases">
        <authorList>
            <person name="Palmer J.M."/>
        </authorList>
    </citation>
    <scope>NUCLEOTIDE SEQUENCE [LARGE SCALE GENOMIC DNA]</scope>
    <source>
        <strain evidence="17 18">MEX-2019</strain>
        <tissue evidence="17">Muscle</tissue>
    </source>
</reference>
<comment type="function">
    <text evidence="13">The cytotoxic action of BPI is limited to many species of Gram-negative bacteria; this specificity may be explained by a strong affinity of the very basic N-terminal half for the negatively charged lipopolysaccharides that are unique to the Gram-negative bacterial outer envelope.</text>
</comment>
<accession>A0AAV9SPM0</accession>
<dbReference type="GO" id="GO:0008289">
    <property type="term" value="F:lipid binding"/>
    <property type="evidence" value="ECO:0007669"/>
    <property type="project" value="InterPro"/>
</dbReference>
<comment type="domain">
    <text evidence="13">The N- and C-terminal barrels adopt an identical fold despite having only 13% of conserved residues.</text>
</comment>
<keyword evidence="4 13" id="KW-0964">Secreted</keyword>
<evidence type="ECO:0000313" key="18">
    <source>
        <dbReference type="Proteomes" id="UP001311232"/>
    </source>
</evidence>
<dbReference type="PANTHER" id="PTHR10504:SF84">
    <property type="entry name" value="BACTERICIDAL PERMEABILITY-INCREASING PROTEIN"/>
    <property type="match status" value="1"/>
</dbReference>
<feature type="signal peptide" evidence="14">
    <location>
        <begin position="1"/>
        <end position="19"/>
    </location>
</feature>
<organism evidence="17 18">
    <name type="scientific">Crenichthys baileyi</name>
    <name type="common">White River springfish</name>
    <dbReference type="NCBI Taxonomy" id="28760"/>
    <lineage>
        <taxon>Eukaryota</taxon>
        <taxon>Metazoa</taxon>
        <taxon>Chordata</taxon>
        <taxon>Craniata</taxon>
        <taxon>Vertebrata</taxon>
        <taxon>Euteleostomi</taxon>
        <taxon>Actinopterygii</taxon>
        <taxon>Neopterygii</taxon>
        <taxon>Teleostei</taxon>
        <taxon>Neoteleostei</taxon>
        <taxon>Acanthomorphata</taxon>
        <taxon>Ovalentaria</taxon>
        <taxon>Atherinomorphae</taxon>
        <taxon>Cyprinodontiformes</taxon>
        <taxon>Goodeidae</taxon>
        <taxon>Crenichthys</taxon>
    </lineage>
</organism>
<dbReference type="PANTHER" id="PTHR10504">
    <property type="entry name" value="BACTERICIDAL PERMEABILITY-INCREASING BPI PROTEIN-RELATED"/>
    <property type="match status" value="1"/>
</dbReference>
<evidence type="ECO:0000256" key="12">
    <source>
        <dbReference type="PIRSR" id="PIRSR002417-50"/>
    </source>
</evidence>
<comment type="subcellular location">
    <subcellularLocation>
        <location evidence="1 13">Secreted</location>
    </subcellularLocation>
</comment>
<proteinExistence type="inferred from homology"/>
<feature type="chain" id="PRO_5043541501" description="Bactericidal permeability-increasing protein" evidence="14">
    <location>
        <begin position="20"/>
        <end position="474"/>
    </location>
</feature>
<evidence type="ECO:0000256" key="10">
    <source>
        <dbReference type="ARBA" id="ARBA00023180"/>
    </source>
</evidence>